<proteinExistence type="predicted"/>
<dbReference type="Proteomes" id="UP000269708">
    <property type="component" value="Unassembled WGS sequence"/>
</dbReference>
<organism evidence="3 4">
    <name type="scientific">Vulcaniibacterium tengchongense</name>
    <dbReference type="NCBI Taxonomy" id="1273429"/>
    <lineage>
        <taxon>Bacteria</taxon>
        <taxon>Pseudomonadati</taxon>
        <taxon>Pseudomonadota</taxon>
        <taxon>Gammaproteobacteria</taxon>
        <taxon>Lysobacterales</taxon>
        <taxon>Lysobacteraceae</taxon>
        <taxon>Vulcaniibacterium</taxon>
    </lineage>
</organism>
<dbReference type="EMBL" id="RKQN01000001">
    <property type="protein sequence ID" value="RPE82059.1"/>
    <property type="molecule type" value="Genomic_DNA"/>
</dbReference>
<keyword evidence="4" id="KW-1185">Reference proteome</keyword>
<evidence type="ECO:0000313" key="3">
    <source>
        <dbReference type="EMBL" id="RPE82059.1"/>
    </source>
</evidence>
<accession>A0A3N4VQ86</accession>
<gene>
    <name evidence="3" type="ORF">EDC50_1265</name>
</gene>
<dbReference type="Gene3D" id="3.40.50.300">
    <property type="entry name" value="P-loop containing nucleotide triphosphate hydrolases"/>
    <property type="match status" value="1"/>
</dbReference>
<sequence>MKRPYIGHSIEQLEAVFDSQGAGPDTLNDLAQELSFRRTARARALADRIKKRLVAVPEHVVILPPSPPDFPAEPTKHASDSARRVHTQPMETTTAPPSTPLSRPTPVPLGPETLGEMAYTNRPIDLLDAWTALEVLSPQTYRREAELASGAAFNIVSLEKGLPWDTGPAPAKPNNKVYFHVVLGTLAAGPAFDALVDRFKDSRAERPSVAGNIVLASILVDKSGIPAGDMPLSISAFGWGFPKALAGSLKGLAEWTRQEGDLVEGLRKQLPKDEKTGGMGPLTSASLHQAFEWLVATLGLPREHVSGPQFAVRVYLHFRSSIVPDPLLLNSFFLRDLAKARDLAHRGSLPAAVAAYLGERPPASKHDILQNSAALEDAVAPNKAPLGRWPTPAGHTPSLLQQAAVNLTARMHGRTGMLGVNGPPGTGKSTLLRDVVADNVVRRAHAMCVFHEPAKAFKVGFTERVRGETQELYTLDPSLRGFEMVVVSSNNKAVENVSAELPALNALPSNSELRYFAPLATQVGGRAAWGLIAAVLGNAANRSHFRKTFWSEGTKSFQDYLDRAAGLTPPDNSPGLADECDAPLGPHDALDRWKQVRSRFSQLESQIQVRLAELEGLRLALLQLPELRERETEAQHNHAQAIIERDSEQSRLNFAAREAENSRALVAQQQGRIASHTSSSPGWLQRLFRTATARSWTTAQDELADHLRALQQHADELATSRMAAQQRAQDAARAVSAWEGEVQRAAEARKIAEERCATVHVGEGAMAINDDFRALPHGHKQLTLPWLDGELQNLRAQLFHRAIEVHKAFIDAAALPLRRNLKALMDANFSNIHVKRAHLTADLWSSLFLVVPVVSTTFASVERMLGVCPMKPWAGSLSTRLARRRRNRPWAHSCAPGVPSWWAIHSRSSP</sequence>
<evidence type="ECO:0000256" key="1">
    <source>
        <dbReference type="SAM" id="Coils"/>
    </source>
</evidence>
<dbReference type="RefSeq" id="WP_242002947.1">
    <property type="nucleotide sequence ID" value="NZ_RKQN01000001.1"/>
</dbReference>
<dbReference type="AlphaFoldDB" id="A0A3N4VQ86"/>
<name>A0A3N4VQ86_9GAMM</name>
<evidence type="ECO:0000256" key="2">
    <source>
        <dbReference type="SAM" id="MobiDB-lite"/>
    </source>
</evidence>
<comment type="caution">
    <text evidence="3">The sequence shown here is derived from an EMBL/GenBank/DDBJ whole genome shotgun (WGS) entry which is preliminary data.</text>
</comment>
<feature type="region of interest" description="Disordered" evidence="2">
    <location>
        <begin position="65"/>
        <end position="104"/>
    </location>
</feature>
<dbReference type="InterPro" id="IPR027417">
    <property type="entry name" value="P-loop_NTPase"/>
</dbReference>
<protein>
    <recommendedName>
        <fullName evidence="5">AAA domain-containing protein</fullName>
    </recommendedName>
</protein>
<keyword evidence="1" id="KW-0175">Coiled coil</keyword>
<dbReference type="SUPFAM" id="SSF52540">
    <property type="entry name" value="P-loop containing nucleoside triphosphate hydrolases"/>
    <property type="match status" value="1"/>
</dbReference>
<feature type="compositionally biased region" description="Basic and acidic residues" evidence="2">
    <location>
        <begin position="74"/>
        <end position="83"/>
    </location>
</feature>
<feature type="coiled-coil region" evidence="1">
    <location>
        <begin position="707"/>
        <end position="755"/>
    </location>
</feature>
<evidence type="ECO:0008006" key="5">
    <source>
        <dbReference type="Google" id="ProtNLM"/>
    </source>
</evidence>
<reference evidence="3 4" key="1">
    <citation type="submission" date="2018-11" db="EMBL/GenBank/DDBJ databases">
        <title>Genomic Encyclopedia of Type Strains, Phase IV (KMG-IV): sequencing the most valuable type-strain genomes for metagenomic binning, comparative biology and taxonomic classification.</title>
        <authorList>
            <person name="Goeker M."/>
        </authorList>
    </citation>
    <scope>NUCLEOTIDE SEQUENCE [LARGE SCALE GENOMIC DNA]</scope>
    <source>
        <strain evidence="3 4">DSM 25623</strain>
    </source>
</reference>
<evidence type="ECO:0000313" key="4">
    <source>
        <dbReference type="Proteomes" id="UP000269708"/>
    </source>
</evidence>